<name>A0AAN4ZMP5_9BILA</name>
<evidence type="ECO:0000313" key="3">
    <source>
        <dbReference type="Proteomes" id="UP001328107"/>
    </source>
</evidence>
<keyword evidence="1" id="KW-0175">Coiled coil</keyword>
<protein>
    <submittedName>
        <fullName evidence="2">Uncharacterized protein</fullName>
    </submittedName>
</protein>
<proteinExistence type="predicted"/>
<dbReference type="AlphaFoldDB" id="A0AAN4ZMP5"/>
<feature type="coiled-coil region" evidence="1">
    <location>
        <begin position="86"/>
        <end position="123"/>
    </location>
</feature>
<evidence type="ECO:0000256" key="1">
    <source>
        <dbReference type="SAM" id="Coils"/>
    </source>
</evidence>
<feature type="coiled-coil region" evidence="1">
    <location>
        <begin position="186"/>
        <end position="296"/>
    </location>
</feature>
<accession>A0AAN4ZMP5</accession>
<dbReference type="EMBL" id="BTRK01000003">
    <property type="protein sequence ID" value="GMR41082.1"/>
    <property type="molecule type" value="Genomic_DNA"/>
</dbReference>
<dbReference type="Proteomes" id="UP001328107">
    <property type="component" value="Unassembled WGS sequence"/>
</dbReference>
<gene>
    <name evidence="2" type="ORF">PMAYCL1PPCAC_11277</name>
</gene>
<feature type="non-terminal residue" evidence="2">
    <location>
        <position position="437"/>
    </location>
</feature>
<organism evidence="2 3">
    <name type="scientific">Pristionchus mayeri</name>
    <dbReference type="NCBI Taxonomy" id="1317129"/>
    <lineage>
        <taxon>Eukaryota</taxon>
        <taxon>Metazoa</taxon>
        <taxon>Ecdysozoa</taxon>
        <taxon>Nematoda</taxon>
        <taxon>Chromadorea</taxon>
        <taxon>Rhabditida</taxon>
        <taxon>Rhabditina</taxon>
        <taxon>Diplogasteromorpha</taxon>
        <taxon>Diplogasteroidea</taxon>
        <taxon>Neodiplogasteridae</taxon>
        <taxon>Pristionchus</taxon>
    </lineage>
</organism>
<reference evidence="3" key="1">
    <citation type="submission" date="2022-10" db="EMBL/GenBank/DDBJ databases">
        <title>Genome assembly of Pristionchus species.</title>
        <authorList>
            <person name="Yoshida K."/>
            <person name="Sommer R.J."/>
        </authorList>
    </citation>
    <scope>NUCLEOTIDE SEQUENCE [LARGE SCALE GENOMIC DNA]</scope>
    <source>
        <strain evidence="3">RS5460</strain>
    </source>
</reference>
<keyword evidence="3" id="KW-1185">Reference proteome</keyword>
<evidence type="ECO:0000313" key="2">
    <source>
        <dbReference type="EMBL" id="GMR41082.1"/>
    </source>
</evidence>
<comment type="caution">
    <text evidence="2">The sequence shown here is derived from an EMBL/GenBank/DDBJ whole genome shotgun (WGS) entry which is preliminary data.</text>
</comment>
<sequence length="437" mass="49980">MSAVSLMRAGYEKKLRDAERYGIDFEATVTQMFPLRNQLLREREALRRILLGVTIGRRTICERHARSIRSRSAECRPQTRTLNGRVEQLREEIHSQRRLLTQLEEELRRRDEAIREMEAEDLASRERERLLVDRLQEAVELNEGGAETERILRAELDFAESRLAAFSPGRVQQREEAAAAFDVAANEGVLQRLQEMESLLAENEQREERQSALLEEMRGQISLVIEERDEAVNRVRKLENKYQKAKEDVTKCREIIERLSSTVDPHGRLVDGRSGLERARERHAAAEEAAAAAAERQRRMHGEQSELSQLLRLVEEERAIARSLHEDLDATRKMLLDRDTEVHALAAQLSEARIELSAAQTYAELERGRADEASAASLADTTAYADALDESEKQNSTLHLRLSESLKQCASYAAKLEAQGRDLISVKKELQRLQLQQ</sequence>